<dbReference type="Proteomes" id="UP000434052">
    <property type="component" value="Unassembled WGS sequence"/>
</dbReference>
<dbReference type="AlphaFoldDB" id="A0A6P1ZE02"/>
<evidence type="ECO:0000313" key="1">
    <source>
        <dbReference type="EMBL" id="TVM30460.1"/>
    </source>
</evidence>
<proteinExistence type="predicted"/>
<organism evidence="1 2">
    <name type="scientific">Oceanidesulfovibrio marinus</name>
    <dbReference type="NCBI Taxonomy" id="370038"/>
    <lineage>
        <taxon>Bacteria</taxon>
        <taxon>Pseudomonadati</taxon>
        <taxon>Thermodesulfobacteriota</taxon>
        <taxon>Desulfovibrionia</taxon>
        <taxon>Desulfovibrionales</taxon>
        <taxon>Desulfovibrionaceae</taxon>
        <taxon>Oceanidesulfovibrio</taxon>
    </lineage>
</organism>
<protein>
    <submittedName>
        <fullName evidence="1">Uncharacterized protein</fullName>
    </submittedName>
</protein>
<name>A0A6P1ZE02_9BACT</name>
<dbReference type="EMBL" id="QMIF01000023">
    <property type="protein sequence ID" value="TVM30460.1"/>
    <property type="molecule type" value="Genomic_DNA"/>
</dbReference>
<sequence length="257" mass="28343">MSVTTTRPPRGSKKHVLDLVRSDDFPASLNALLEPHRVQIDSSGIWRPDKNSEKEWSAKTFCPQFLSGKADEFASWWVGWKNPTWDLLARCTIKNQPGLLLVEAKANDKELSKGGKRLKADASQQSKDNHEYIGEALNKASAGLNAAYAPGGFNLRIDSHYQLCNRIATAWRLAQCGLPTALLYLGFTGDTGMENGSRKAIQDSDHWQRLMSGYLHGVAPQNLPGTTITSKNGAFMRFIIGTLPVVEVSPPPQNKLL</sequence>
<comment type="caution">
    <text evidence="1">The sequence shown here is derived from an EMBL/GenBank/DDBJ whole genome shotgun (WGS) entry which is preliminary data.</text>
</comment>
<reference evidence="1 2" key="1">
    <citation type="submission" date="2018-06" db="EMBL/GenBank/DDBJ databases">
        <title>Complete genome of Desulfovibrio marinus P48SEP.</title>
        <authorList>
            <person name="Crispim J.S."/>
            <person name="Vidigal P.M.P."/>
            <person name="Silva L.C.F."/>
            <person name="Araujo L.C."/>
            <person name="Laguardia C.N."/>
            <person name="Dias R.S."/>
            <person name="Sousa M.P."/>
            <person name="Paula S.O."/>
            <person name="Silva C."/>
        </authorList>
    </citation>
    <scope>NUCLEOTIDE SEQUENCE [LARGE SCALE GENOMIC DNA]</scope>
    <source>
        <strain evidence="1 2">P48SEP</strain>
    </source>
</reference>
<accession>A0A6P1ZE02</accession>
<evidence type="ECO:0000313" key="2">
    <source>
        <dbReference type="Proteomes" id="UP000434052"/>
    </source>
</evidence>
<gene>
    <name evidence="1" type="ORF">DQK91_20970</name>
</gene>